<dbReference type="AlphaFoldDB" id="H6SRG0"/>
<evidence type="ECO:0000313" key="3">
    <source>
        <dbReference type="Proteomes" id="UP000033220"/>
    </source>
</evidence>
<dbReference type="InterPro" id="IPR029058">
    <property type="entry name" value="AB_hydrolase_fold"/>
</dbReference>
<protein>
    <submittedName>
        <fullName evidence="2">Alpha/beta hydrolase fold</fullName>
    </submittedName>
</protein>
<dbReference type="STRING" id="1150469.RSPPHO_00863"/>
<dbReference type="PANTHER" id="PTHR43798:SF5">
    <property type="entry name" value="MONOACYLGLYCEROL LIPASE ABHD6"/>
    <property type="match status" value="1"/>
</dbReference>
<keyword evidence="3" id="KW-1185">Reference proteome</keyword>
<dbReference type="eggNOG" id="COG2267">
    <property type="taxonomic scope" value="Bacteria"/>
</dbReference>
<dbReference type="RefSeq" id="WP_014414129.1">
    <property type="nucleotide sequence ID" value="NC_017059.1"/>
</dbReference>
<dbReference type="PANTHER" id="PTHR43798">
    <property type="entry name" value="MONOACYLGLYCEROL LIPASE"/>
    <property type="match status" value="1"/>
</dbReference>
<organism evidence="2 3">
    <name type="scientific">Pararhodospirillum photometricum DSM 122</name>
    <dbReference type="NCBI Taxonomy" id="1150469"/>
    <lineage>
        <taxon>Bacteria</taxon>
        <taxon>Pseudomonadati</taxon>
        <taxon>Pseudomonadota</taxon>
        <taxon>Alphaproteobacteria</taxon>
        <taxon>Rhodospirillales</taxon>
        <taxon>Rhodospirillaceae</taxon>
        <taxon>Pararhodospirillum</taxon>
    </lineage>
</organism>
<dbReference type="Proteomes" id="UP000033220">
    <property type="component" value="Chromosome DSM 122"/>
</dbReference>
<dbReference type="HOGENOM" id="CLU_020336_1_0_5"/>
<dbReference type="GO" id="GO:0047372">
    <property type="term" value="F:monoacylglycerol lipase activity"/>
    <property type="evidence" value="ECO:0007669"/>
    <property type="project" value="TreeGrafter"/>
</dbReference>
<dbReference type="InterPro" id="IPR050266">
    <property type="entry name" value="AB_hydrolase_sf"/>
</dbReference>
<dbReference type="SUPFAM" id="SSF53474">
    <property type="entry name" value="alpha/beta-Hydrolases"/>
    <property type="match status" value="1"/>
</dbReference>
<sequence length="289" mass="31000">MIAPVAGDVPVLRTEGFRRLAYVRWQDDQPQAHPPVVCVHGLTRNGRDFDVLARRLARGRSVYCPDMLGRGLSDDLGDPLGYTNPAYAADLVPLIARTGAAQVDWVGTSMGGLIGMILAVLPGSPLRRLVLNDVGAVVEGAALLRIKEYLRETPAFASLDALEAHLRRVHAPFGPLTDAQWAHLAQHGARRREDGGWVPAFDPAIQEVMADLDGEDIVLWPLWEALRCPVLVIRGAHSDLLSADTLARMQATGPGCTVLEVPDAGHAPALMAPEQVEAIAAFLEEGSGA</sequence>
<feature type="domain" description="AB hydrolase-1" evidence="1">
    <location>
        <begin position="36"/>
        <end position="277"/>
    </location>
</feature>
<dbReference type="Gene3D" id="3.40.50.1820">
    <property type="entry name" value="alpha/beta hydrolase"/>
    <property type="match status" value="1"/>
</dbReference>
<keyword evidence="2" id="KW-0378">Hydrolase</keyword>
<dbReference type="Pfam" id="PF12697">
    <property type="entry name" value="Abhydrolase_6"/>
    <property type="match status" value="1"/>
</dbReference>
<dbReference type="EMBL" id="HE663493">
    <property type="protein sequence ID" value="CCG07489.1"/>
    <property type="molecule type" value="Genomic_DNA"/>
</dbReference>
<reference evidence="2 3" key="1">
    <citation type="submission" date="2012-02" db="EMBL/GenBank/DDBJ databases">
        <title>Shotgun genome sequence of Phaeospirillum photometricum DSM 122.</title>
        <authorList>
            <person name="Duquesne K."/>
            <person name="Sturgis J."/>
        </authorList>
    </citation>
    <scope>NUCLEOTIDE SEQUENCE [LARGE SCALE GENOMIC DNA]</scope>
    <source>
        <strain evidence="3">DSM122</strain>
    </source>
</reference>
<dbReference type="PATRIC" id="fig|1150469.3.peg.994"/>
<evidence type="ECO:0000259" key="1">
    <source>
        <dbReference type="Pfam" id="PF12697"/>
    </source>
</evidence>
<dbReference type="KEGG" id="rpm:RSPPHO_00863"/>
<dbReference type="OrthoDB" id="9791366at2"/>
<name>H6SRG0_PARPM</name>
<dbReference type="GO" id="GO:0016020">
    <property type="term" value="C:membrane"/>
    <property type="evidence" value="ECO:0007669"/>
    <property type="project" value="TreeGrafter"/>
</dbReference>
<evidence type="ECO:0000313" key="2">
    <source>
        <dbReference type="EMBL" id="CCG07489.1"/>
    </source>
</evidence>
<dbReference type="InterPro" id="IPR000073">
    <property type="entry name" value="AB_hydrolase_1"/>
</dbReference>
<dbReference type="GO" id="GO:0046464">
    <property type="term" value="P:acylglycerol catabolic process"/>
    <property type="evidence" value="ECO:0007669"/>
    <property type="project" value="TreeGrafter"/>
</dbReference>
<proteinExistence type="predicted"/>
<gene>
    <name evidence="2" type="ORF">RSPPHO_00863</name>
</gene>
<accession>H6SRG0</accession>